<dbReference type="AlphaFoldDB" id="A0A4Y2UIN7"/>
<dbReference type="Proteomes" id="UP000499080">
    <property type="component" value="Unassembled WGS sequence"/>
</dbReference>
<keyword evidence="2" id="KW-1185">Reference proteome</keyword>
<sequence>MTTLFFPEKSTSRKEEVFSRRTLREECFHFCVRVNLSVLKSFLFSRTICLMRMDESSSVEQKFETSLAALSLAGSLSLRMYLRPTNLQCRQSAIELGLWPGSL</sequence>
<proteinExistence type="predicted"/>
<accession>A0A4Y2UIN7</accession>
<dbReference type="EMBL" id="BGPR01037209">
    <property type="protein sequence ID" value="GBO12758.1"/>
    <property type="molecule type" value="Genomic_DNA"/>
</dbReference>
<evidence type="ECO:0000313" key="1">
    <source>
        <dbReference type="EMBL" id="GBO12758.1"/>
    </source>
</evidence>
<evidence type="ECO:0000313" key="2">
    <source>
        <dbReference type="Proteomes" id="UP000499080"/>
    </source>
</evidence>
<comment type="caution">
    <text evidence="1">The sequence shown here is derived from an EMBL/GenBank/DDBJ whole genome shotgun (WGS) entry which is preliminary data.</text>
</comment>
<gene>
    <name evidence="1" type="ORF">AVEN_211303_1</name>
</gene>
<protein>
    <submittedName>
        <fullName evidence="1">Uncharacterized protein</fullName>
    </submittedName>
</protein>
<name>A0A4Y2UIN7_ARAVE</name>
<reference evidence="1 2" key="1">
    <citation type="journal article" date="2019" name="Sci. Rep.">
        <title>Orb-weaving spider Araneus ventricosus genome elucidates the spidroin gene catalogue.</title>
        <authorList>
            <person name="Kono N."/>
            <person name="Nakamura H."/>
            <person name="Ohtoshi R."/>
            <person name="Moran D.A.P."/>
            <person name="Shinohara A."/>
            <person name="Yoshida Y."/>
            <person name="Fujiwara M."/>
            <person name="Mori M."/>
            <person name="Tomita M."/>
            <person name="Arakawa K."/>
        </authorList>
    </citation>
    <scope>NUCLEOTIDE SEQUENCE [LARGE SCALE GENOMIC DNA]</scope>
</reference>
<organism evidence="1 2">
    <name type="scientific">Araneus ventricosus</name>
    <name type="common">Orbweaver spider</name>
    <name type="synonym">Epeira ventricosa</name>
    <dbReference type="NCBI Taxonomy" id="182803"/>
    <lineage>
        <taxon>Eukaryota</taxon>
        <taxon>Metazoa</taxon>
        <taxon>Ecdysozoa</taxon>
        <taxon>Arthropoda</taxon>
        <taxon>Chelicerata</taxon>
        <taxon>Arachnida</taxon>
        <taxon>Araneae</taxon>
        <taxon>Araneomorphae</taxon>
        <taxon>Entelegynae</taxon>
        <taxon>Araneoidea</taxon>
        <taxon>Araneidae</taxon>
        <taxon>Araneus</taxon>
    </lineage>
</organism>